<gene>
    <name evidence="1" type="ORF">TCNE_LOCUS5295</name>
</gene>
<dbReference type="Proteomes" id="UP000050794">
    <property type="component" value="Unassembled WGS sequence"/>
</dbReference>
<keyword evidence="2" id="KW-1185">Reference proteome</keyword>
<evidence type="ECO:0000313" key="2">
    <source>
        <dbReference type="Proteomes" id="UP000050794"/>
    </source>
</evidence>
<protein>
    <submittedName>
        <fullName evidence="1 3">Uncharacterized protein</fullName>
    </submittedName>
</protein>
<proteinExistence type="predicted"/>
<organism evidence="2 3">
    <name type="scientific">Toxocara canis</name>
    <name type="common">Canine roundworm</name>
    <dbReference type="NCBI Taxonomy" id="6265"/>
    <lineage>
        <taxon>Eukaryota</taxon>
        <taxon>Metazoa</taxon>
        <taxon>Ecdysozoa</taxon>
        <taxon>Nematoda</taxon>
        <taxon>Chromadorea</taxon>
        <taxon>Rhabditida</taxon>
        <taxon>Spirurina</taxon>
        <taxon>Ascaridomorpha</taxon>
        <taxon>Ascaridoidea</taxon>
        <taxon>Toxocaridae</taxon>
        <taxon>Toxocara</taxon>
    </lineage>
</organism>
<name>A0A183U9X6_TOXCA</name>
<dbReference type="WBParaSite" id="TCNE_0000529601-mRNA-1">
    <property type="protein sequence ID" value="TCNE_0000529601-mRNA-1"/>
    <property type="gene ID" value="TCNE_0000529601"/>
</dbReference>
<dbReference type="EMBL" id="UYWY01012639">
    <property type="protein sequence ID" value="VDM34852.1"/>
    <property type="molecule type" value="Genomic_DNA"/>
</dbReference>
<evidence type="ECO:0000313" key="1">
    <source>
        <dbReference type="EMBL" id="VDM34852.1"/>
    </source>
</evidence>
<sequence>MDTYISVQYPGHADHESIVDVQSMMRSHVQALESEMCKHVGAVGGHSHPLKWLDERKVIK</sequence>
<reference evidence="3" key="1">
    <citation type="submission" date="2016-06" db="UniProtKB">
        <authorList>
            <consortium name="WormBaseParasite"/>
        </authorList>
    </citation>
    <scope>IDENTIFICATION</scope>
</reference>
<dbReference type="AlphaFoldDB" id="A0A183U9X6"/>
<evidence type="ECO:0000313" key="3">
    <source>
        <dbReference type="WBParaSite" id="TCNE_0000529601-mRNA-1"/>
    </source>
</evidence>
<reference evidence="1 2" key="2">
    <citation type="submission" date="2018-11" db="EMBL/GenBank/DDBJ databases">
        <authorList>
            <consortium name="Pathogen Informatics"/>
        </authorList>
    </citation>
    <scope>NUCLEOTIDE SEQUENCE [LARGE SCALE GENOMIC DNA]</scope>
</reference>
<accession>A0A183U9X6</accession>